<protein>
    <recommendedName>
        <fullName evidence="7">PHD-type domain-containing protein</fullName>
    </recommendedName>
</protein>
<dbReference type="InterPro" id="IPR013083">
    <property type="entry name" value="Znf_RING/FYVE/PHD"/>
</dbReference>
<proteinExistence type="predicted"/>
<dbReference type="CDD" id="cd15522">
    <property type="entry name" value="PHD_TAF3"/>
    <property type="match status" value="1"/>
</dbReference>
<evidence type="ECO:0000256" key="3">
    <source>
        <dbReference type="ARBA" id="ARBA00022833"/>
    </source>
</evidence>
<evidence type="ECO:0000259" key="7">
    <source>
        <dbReference type="PROSITE" id="PS50016"/>
    </source>
</evidence>
<evidence type="ECO:0000256" key="2">
    <source>
        <dbReference type="ARBA" id="ARBA00022771"/>
    </source>
</evidence>
<accession>A0ABM1ZDW6</accession>
<reference evidence="8" key="2">
    <citation type="submission" date="2025-05" db="UniProtKB">
        <authorList>
            <consortium name="EnsemblMetazoa"/>
        </authorList>
    </citation>
    <scope>IDENTIFICATION</scope>
    <source>
        <strain evidence="8">Foshan</strain>
    </source>
</reference>
<feature type="region of interest" description="Disordered" evidence="6">
    <location>
        <begin position="239"/>
        <end position="279"/>
    </location>
</feature>
<keyword evidence="2 4" id="KW-0863">Zinc-finger</keyword>
<dbReference type="GeneID" id="109419144"/>
<feature type="coiled-coil region" evidence="5">
    <location>
        <begin position="95"/>
        <end position="137"/>
    </location>
</feature>
<evidence type="ECO:0000313" key="8">
    <source>
        <dbReference type="EnsemblMetazoa" id="AALFPA23_017551.P25672"/>
    </source>
</evidence>
<dbReference type="SMART" id="SM00249">
    <property type="entry name" value="PHD"/>
    <property type="match status" value="1"/>
</dbReference>
<dbReference type="Proteomes" id="UP000069940">
    <property type="component" value="Unassembled WGS sequence"/>
</dbReference>
<feature type="domain" description="PHD-type" evidence="7">
    <location>
        <begin position="20"/>
        <end position="69"/>
    </location>
</feature>
<evidence type="ECO:0000256" key="5">
    <source>
        <dbReference type="SAM" id="Coils"/>
    </source>
</evidence>
<evidence type="ECO:0000256" key="6">
    <source>
        <dbReference type="SAM" id="MobiDB-lite"/>
    </source>
</evidence>
<dbReference type="RefSeq" id="XP_029713831.2">
    <property type="nucleotide sequence ID" value="XM_029857971.2"/>
</dbReference>
<keyword evidence="5" id="KW-0175">Coiled coil</keyword>
<keyword evidence="9" id="KW-1185">Reference proteome</keyword>
<evidence type="ECO:0000256" key="4">
    <source>
        <dbReference type="PROSITE-ProRule" id="PRU00146"/>
    </source>
</evidence>
<dbReference type="Gene3D" id="3.30.40.10">
    <property type="entry name" value="Zinc/RING finger domain, C3HC4 (zinc finger)"/>
    <property type="match status" value="1"/>
</dbReference>
<dbReference type="InterPro" id="IPR019787">
    <property type="entry name" value="Znf_PHD-finger"/>
</dbReference>
<evidence type="ECO:0000256" key="1">
    <source>
        <dbReference type="ARBA" id="ARBA00022723"/>
    </source>
</evidence>
<organism evidence="8 9">
    <name type="scientific">Aedes albopictus</name>
    <name type="common">Asian tiger mosquito</name>
    <name type="synonym">Stegomyia albopicta</name>
    <dbReference type="NCBI Taxonomy" id="7160"/>
    <lineage>
        <taxon>Eukaryota</taxon>
        <taxon>Metazoa</taxon>
        <taxon>Ecdysozoa</taxon>
        <taxon>Arthropoda</taxon>
        <taxon>Hexapoda</taxon>
        <taxon>Insecta</taxon>
        <taxon>Pterygota</taxon>
        <taxon>Neoptera</taxon>
        <taxon>Endopterygota</taxon>
        <taxon>Diptera</taxon>
        <taxon>Nematocera</taxon>
        <taxon>Culicoidea</taxon>
        <taxon>Culicidae</taxon>
        <taxon>Culicinae</taxon>
        <taxon>Aedini</taxon>
        <taxon>Aedes</taxon>
        <taxon>Stegomyia</taxon>
    </lineage>
</organism>
<dbReference type="InterPro" id="IPR011011">
    <property type="entry name" value="Znf_FYVE_PHD"/>
</dbReference>
<dbReference type="EnsemblMetazoa" id="AALFPA23_017551.R25672">
    <property type="protein sequence ID" value="AALFPA23_017551.P25672"/>
    <property type="gene ID" value="AALFPA23_017551"/>
</dbReference>
<evidence type="ECO:0000313" key="9">
    <source>
        <dbReference type="Proteomes" id="UP000069940"/>
    </source>
</evidence>
<feature type="compositionally biased region" description="Pro residues" evidence="6">
    <location>
        <begin position="244"/>
        <end position="257"/>
    </location>
</feature>
<dbReference type="PROSITE" id="PS50016">
    <property type="entry name" value="ZF_PHD_2"/>
    <property type="match status" value="1"/>
</dbReference>
<keyword evidence="1" id="KW-0479">Metal-binding</keyword>
<dbReference type="Pfam" id="PF00628">
    <property type="entry name" value="PHD"/>
    <property type="match status" value="1"/>
</dbReference>
<reference evidence="9" key="1">
    <citation type="journal article" date="2015" name="Proc. Natl. Acad. Sci. U.S.A.">
        <title>Genome sequence of the Asian Tiger mosquito, Aedes albopictus, reveals insights into its biology, genetics, and evolution.</title>
        <authorList>
            <person name="Chen X.G."/>
            <person name="Jiang X."/>
            <person name="Gu J."/>
            <person name="Xu M."/>
            <person name="Wu Y."/>
            <person name="Deng Y."/>
            <person name="Zhang C."/>
            <person name="Bonizzoni M."/>
            <person name="Dermauw W."/>
            <person name="Vontas J."/>
            <person name="Armbruster P."/>
            <person name="Huang X."/>
            <person name="Yang Y."/>
            <person name="Zhang H."/>
            <person name="He W."/>
            <person name="Peng H."/>
            <person name="Liu Y."/>
            <person name="Wu K."/>
            <person name="Chen J."/>
            <person name="Lirakis M."/>
            <person name="Topalis P."/>
            <person name="Van Leeuwen T."/>
            <person name="Hall A.B."/>
            <person name="Jiang X."/>
            <person name="Thorpe C."/>
            <person name="Mueller R.L."/>
            <person name="Sun C."/>
            <person name="Waterhouse R.M."/>
            <person name="Yan G."/>
            <person name="Tu Z.J."/>
            <person name="Fang X."/>
            <person name="James A.A."/>
        </authorList>
    </citation>
    <scope>NUCLEOTIDE SEQUENCE [LARGE SCALE GENOMIC DNA]</scope>
    <source>
        <strain evidence="9">Foshan</strain>
    </source>
</reference>
<keyword evidence="3" id="KW-0862">Zinc</keyword>
<name>A0ABM1ZDW6_AEDAL</name>
<feature type="compositionally biased region" description="Polar residues" evidence="6">
    <location>
        <begin position="170"/>
        <end position="193"/>
    </location>
</feature>
<dbReference type="InterPro" id="IPR019786">
    <property type="entry name" value="Zinc_finger_PHD-type_CS"/>
</dbReference>
<sequence>MAHKTNHPANLETTDQNVSASACPACNRPDWADAMVQCEECEDWYHFGCAGVTRSVENRRWTCDDCLPISVSSRSSSVSKALELQRLQEEQQIRRKRFLQEKALEKKRLEQERQQILEEEELEKTFLQEKFSLMEMQEADEQGSIKSSRSRRSNRESIMQWMRNDGTKEPSGSTPNNATTQALNPETVPQSANARGDRNLVSSYLATEQSTLLVQPSPSRTIFQGLEASALVAAAERNIAPQTRPTPPPRAAFPQAPPRQRLSCYPAPTAPPASVSEDDASIDIPPLPFVYASSELEVDHGPRRSAARVRRVAPPVQNVPQADLSGQTAAVPPRNVRYSEPRDYSRTNLEDTSELAAHGPTSAQIAARRVMHSFLCFALT</sequence>
<feature type="compositionally biased region" description="Basic and acidic residues" evidence="6">
    <location>
        <begin position="337"/>
        <end position="349"/>
    </location>
</feature>
<feature type="region of interest" description="Disordered" evidence="6">
    <location>
        <begin position="164"/>
        <end position="195"/>
    </location>
</feature>
<dbReference type="PROSITE" id="PS01359">
    <property type="entry name" value="ZF_PHD_1"/>
    <property type="match status" value="1"/>
</dbReference>
<feature type="region of interest" description="Disordered" evidence="6">
    <location>
        <begin position="319"/>
        <end position="349"/>
    </location>
</feature>
<dbReference type="SUPFAM" id="SSF57903">
    <property type="entry name" value="FYVE/PHD zinc finger"/>
    <property type="match status" value="1"/>
</dbReference>
<dbReference type="InterPro" id="IPR001965">
    <property type="entry name" value="Znf_PHD"/>
</dbReference>